<protein>
    <recommendedName>
        <fullName evidence="10">Sodium/calcium exchanger membrane region domain-containing protein</fullName>
    </recommendedName>
</protein>
<feature type="transmembrane region" description="Helical" evidence="9">
    <location>
        <begin position="512"/>
        <end position="530"/>
    </location>
</feature>
<feature type="domain" description="Sodium/calcium exchanger membrane region" evidence="10">
    <location>
        <begin position="414"/>
        <end position="554"/>
    </location>
</feature>
<gene>
    <name evidence="11" type="ORF">BU16DRAFT_165087</name>
</gene>
<dbReference type="AlphaFoldDB" id="A0A6A6QCF2"/>
<dbReference type="InterPro" id="IPR004713">
    <property type="entry name" value="CaH_exchang"/>
</dbReference>
<evidence type="ECO:0000256" key="4">
    <source>
        <dbReference type="ARBA" id="ARBA00022692"/>
    </source>
</evidence>
<feature type="transmembrane region" description="Helical" evidence="9">
    <location>
        <begin position="477"/>
        <end position="500"/>
    </location>
</feature>
<feature type="transmembrane region" description="Helical" evidence="9">
    <location>
        <begin position="405"/>
        <end position="426"/>
    </location>
</feature>
<keyword evidence="5 9" id="KW-1133">Transmembrane helix</keyword>
<sequence length="558" mass="61057">MAKQNHCPRLSAVLSSIYFAIYNRAMHAIRSKARPERTLHNPFARRRADGTQIVHARTEEAVSARLETPSPHLPSRNSSVPQITAVTDDGNSIEEPEQLRHNQKQSWREKIRLGVKHDEDDSDQHDPDEFRSVYLGRRVSDPRQYKSLMGKIPVGQQVRAVVFGSWINLLLLFIPAGFVVNYLHAGPPTIFAINFLAILPSGAILSYAIDELVLRVGDTFGGLLSMTFSNAVQLITSILLLKSRQILILQSSLLGSILSNLLLMTGLGFFFGGINRLEQYFNPRVAQTISMLLLLAVLSLLIPTASHLMTSTTPAGIRAQSRGTSVIILISYGLWLLFQLKTNRSMFNEPSKAAPKAKVSPGKVDRDAAALREIAHVGARTAAMAGGSVCQTQLVVEGDDEDPEIPTLSLTGGIATLVTCVVLIAFNTQFATDSLQGLLQHAGVSHNFVGLVILPILSNDPSSIRMAVRDKMDISIALTLERCMQTSLMVLPLVVLLAWCMGIDDMSIEFDGFSVAALFASIIIVTYVVQEGKSNWLTGALLIKVYIIIALASFYVDD</sequence>
<dbReference type="PANTHER" id="PTHR31503">
    <property type="entry name" value="VACUOLAR CALCIUM ION TRANSPORTER"/>
    <property type="match status" value="1"/>
</dbReference>
<feature type="domain" description="Sodium/calcium exchanger membrane region" evidence="10">
    <location>
        <begin position="190"/>
        <end position="340"/>
    </location>
</feature>
<feature type="transmembrane region" description="Helical" evidence="9">
    <location>
        <begin position="163"/>
        <end position="183"/>
    </location>
</feature>
<evidence type="ECO:0000256" key="6">
    <source>
        <dbReference type="ARBA" id="ARBA00023065"/>
    </source>
</evidence>
<evidence type="ECO:0000256" key="2">
    <source>
        <dbReference type="ARBA" id="ARBA00008170"/>
    </source>
</evidence>
<keyword evidence="4 9" id="KW-0812">Transmembrane</keyword>
<dbReference type="Pfam" id="PF01699">
    <property type="entry name" value="Na_Ca_ex"/>
    <property type="match status" value="2"/>
</dbReference>
<dbReference type="GO" id="GO:0015369">
    <property type="term" value="F:calcium:proton antiporter activity"/>
    <property type="evidence" value="ECO:0007669"/>
    <property type="project" value="TreeGrafter"/>
</dbReference>
<name>A0A6A6QCF2_9PEZI</name>
<dbReference type="Gene3D" id="1.20.1420.30">
    <property type="entry name" value="NCX, central ion-binding region"/>
    <property type="match status" value="2"/>
</dbReference>
<proteinExistence type="inferred from homology"/>
<feature type="transmembrane region" description="Helical" evidence="9">
    <location>
        <begin position="221"/>
        <end position="241"/>
    </location>
</feature>
<feature type="transmembrane region" description="Helical" evidence="9">
    <location>
        <begin position="285"/>
        <end position="302"/>
    </location>
</feature>
<dbReference type="OrthoDB" id="1699231at2759"/>
<dbReference type="InterPro" id="IPR004837">
    <property type="entry name" value="NaCa_Exmemb"/>
</dbReference>
<dbReference type="Proteomes" id="UP000799750">
    <property type="component" value="Unassembled WGS sequence"/>
</dbReference>
<dbReference type="GO" id="GO:0012505">
    <property type="term" value="C:endomembrane system"/>
    <property type="evidence" value="ECO:0007669"/>
    <property type="project" value="UniProtKB-SubCell"/>
</dbReference>
<dbReference type="EMBL" id="MU004198">
    <property type="protein sequence ID" value="KAF2489821.1"/>
    <property type="molecule type" value="Genomic_DNA"/>
</dbReference>
<feature type="transmembrane region" description="Helical" evidence="9">
    <location>
        <begin position="536"/>
        <end position="556"/>
    </location>
</feature>
<dbReference type="PANTHER" id="PTHR31503:SF20">
    <property type="entry name" value="CA(2+)_H(+) EXCHANGER, PUTATIVE (EUROFUNG)-RELATED"/>
    <property type="match status" value="1"/>
</dbReference>
<keyword evidence="7 9" id="KW-0472">Membrane</keyword>
<dbReference type="GO" id="GO:0000329">
    <property type="term" value="C:fungal-type vacuole membrane"/>
    <property type="evidence" value="ECO:0007669"/>
    <property type="project" value="TreeGrafter"/>
</dbReference>
<evidence type="ECO:0000256" key="8">
    <source>
        <dbReference type="SAM" id="MobiDB-lite"/>
    </source>
</evidence>
<reference evidence="11" key="1">
    <citation type="journal article" date="2020" name="Stud. Mycol.">
        <title>101 Dothideomycetes genomes: a test case for predicting lifestyles and emergence of pathogens.</title>
        <authorList>
            <person name="Haridas S."/>
            <person name="Albert R."/>
            <person name="Binder M."/>
            <person name="Bloem J."/>
            <person name="Labutti K."/>
            <person name="Salamov A."/>
            <person name="Andreopoulos B."/>
            <person name="Baker S."/>
            <person name="Barry K."/>
            <person name="Bills G."/>
            <person name="Bluhm B."/>
            <person name="Cannon C."/>
            <person name="Castanera R."/>
            <person name="Culley D."/>
            <person name="Daum C."/>
            <person name="Ezra D."/>
            <person name="Gonzalez J."/>
            <person name="Henrissat B."/>
            <person name="Kuo A."/>
            <person name="Liang C."/>
            <person name="Lipzen A."/>
            <person name="Lutzoni F."/>
            <person name="Magnuson J."/>
            <person name="Mondo S."/>
            <person name="Nolan M."/>
            <person name="Ohm R."/>
            <person name="Pangilinan J."/>
            <person name="Park H.-J."/>
            <person name="Ramirez L."/>
            <person name="Alfaro M."/>
            <person name="Sun H."/>
            <person name="Tritt A."/>
            <person name="Yoshinaga Y."/>
            <person name="Zwiers L.-H."/>
            <person name="Turgeon B."/>
            <person name="Goodwin S."/>
            <person name="Spatafora J."/>
            <person name="Crous P."/>
            <person name="Grigoriev I."/>
        </authorList>
    </citation>
    <scope>NUCLEOTIDE SEQUENCE</scope>
    <source>
        <strain evidence="11">CBS 269.34</strain>
    </source>
</reference>
<evidence type="ECO:0000256" key="3">
    <source>
        <dbReference type="ARBA" id="ARBA00022448"/>
    </source>
</evidence>
<feature type="transmembrane region" description="Helical" evidence="9">
    <location>
        <begin position="323"/>
        <end position="340"/>
    </location>
</feature>
<evidence type="ECO:0000256" key="7">
    <source>
        <dbReference type="ARBA" id="ARBA00023136"/>
    </source>
</evidence>
<evidence type="ECO:0000313" key="12">
    <source>
        <dbReference type="Proteomes" id="UP000799750"/>
    </source>
</evidence>
<dbReference type="InterPro" id="IPR044880">
    <property type="entry name" value="NCX_ion-bd_dom_sf"/>
</dbReference>
<evidence type="ECO:0000256" key="1">
    <source>
        <dbReference type="ARBA" id="ARBA00004127"/>
    </source>
</evidence>
<evidence type="ECO:0000259" key="10">
    <source>
        <dbReference type="Pfam" id="PF01699"/>
    </source>
</evidence>
<keyword evidence="6" id="KW-0406">Ion transport</keyword>
<evidence type="ECO:0000313" key="11">
    <source>
        <dbReference type="EMBL" id="KAF2489821.1"/>
    </source>
</evidence>
<dbReference type="GO" id="GO:0006874">
    <property type="term" value="P:intracellular calcium ion homeostasis"/>
    <property type="evidence" value="ECO:0007669"/>
    <property type="project" value="TreeGrafter"/>
</dbReference>
<feature type="transmembrane region" description="Helical" evidence="9">
    <location>
        <begin position="253"/>
        <end position="273"/>
    </location>
</feature>
<feature type="region of interest" description="Disordered" evidence="8">
    <location>
        <begin position="62"/>
        <end position="83"/>
    </location>
</feature>
<keyword evidence="3" id="KW-0813">Transport</keyword>
<comment type="subcellular location">
    <subcellularLocation>
        <location evidence="1">Endomembrane system</location>
        <topology evidence="1">Multi-pass membrane protein</topology>
    </subcellularLocation>
</comment>
<feature type="transmembrane region" description="Helical" evidence="9">
    <location>
        <begin position="190"/>
        <end position="209"/>
    </location>
</feature>
<organism evidence="11 12">
    <name type="scientific">Lophium mytilinum</name>
    <dbReference type="NCBI Taxonomy" id="390894"/>
    <lineage>
        <taxon>Eukaryota</taxon>
        <taxon>Fungi</taxon>
        <taxon>Dikarya</taxon>
        <taxon>Ascomycota</taxon>
        <taxon>Pezizomycotina</taxon>
        <taxon>Dothideomycetes</taxon>
        <taxon>Pleosporomycetidae</taxon>
        <taxon>Mytilinidiales</taxon>
        <taxon>Mytilinidiaceae</taxon>
        <taxon>Lophium</taxon>
    </lineage>
</organism>
<comment type="similarity">
    <text evidence="2">Belongs to the Ca(2+):cation antiporter (CaCA) (TC 2.A.19) family.</text>
</comment>
<evidence type="ECO:0000256" key="5">
    <source>
        <dbReference type="ARBA" id="ARBA00022989"/>
    </source>
</evidence>
<keyword evidence="12" id="KW-1185">Reference proteome</keyword>
<evidence type="ECO:0000256" key="9">
    <source>
        <dbReference type="SAM" id="Phobius"/>
    </source>
</evidence>
<accession>A0A6A6QCF2</accession>